<dbReference type="InterPro" id="IPR019787">
    <property type="entry name" value="Znf_PHD-finger"/>
</dbReference>
<accession>A0A8B6EUR2</accession>
<dbReference type="SUPFAM" id="SSF57903">
    <property type="entry name" value="FYVE/PHD zinc finger"/>
    <property type="match status" value="1"/>
</dbReference>
<proteinExistence type="predicted"/>
<evidence type="ECO:0000313" key="6">
    <source>
        <dbReference type="EMBL" id="VDI38556.1"/>
    </source>
</evidence>
<evidence type="ECO:0000256" key="1">
    <source>
        <dbReference type="ARBA" id="ARBA00022723"/>
    </source>
</evidence>
<dbReference type="CDD" id="cd15489">
    <property type="entry name" value="PHD_SF"/>
    <property type="match status" value="1"/>
</dbReference>
<reference evidence="6" key="1">
    <citation type="submission" date="2018-11" db="EMBL/GenBank/DDBJ databases">
        <authorList>
            <person name="Alioto T."/>
            <person name="Alioto T."/>
        </authorList>
    </citation>
    <scope>NUCLEOTIDE SEQUENCE</scope>
</reference>
<dbReference type="EMBL" id="UYJE01005604">
    <property type="protein sequence ID" value="VDI38556.1"/>
    <property type="molecule type" value="Genomic_DNA"/>
</dbReference>
<dbReference type="Proteomes" id="UP000596742">
    <property type="component" value="Unassembled WGS sequence"/>
</dbReference>
<name>A0A8B6EUR2_MYTGA</name>
<sequence length="393" mass="45007">MGSREITRPTRTRHPPMTYTPSVTRSHGNKHMSYRLNAKKALDKKIDATDRDHSCDMEFKDGTLVITCNAGAYEILKSSIYKYYDQSEDRTYRLHTKTSKSSLPDVSKQPMIVEESLSVKNRDPSLSSRQLFRINMFNTTCRIDANGYMVQTFIQEDLDKICEELLVNKSSSELNNKIKQMLIRTRENVCVIKQHSHHIVQTQVELNDYNQDSHNHQPKTTHRLMTTNDKELCDSSPTRINSHYNSITSLNDELIDSELHTLSREGEETTDEICIVCGSAIIDENNVECTICGQWLHTVCEGISENSLNNHTAYVCSSCRILDDTIPYDESLHNEMIQQREETHPKQLVYETKSQQDTDAIKICHTTEAEAEKSDPCLPVLPESAVKEDLTKK</sequence>
<protein>
    <recommendedName>
        <fullName evidence="5">Zinc finger PHD-type domain-containing protein</fullName>
    </recommendedName>
</protein>
<dbReference type="InterPro" id="IPR011011">
    <property type="entry name" value="Znf_FYVE_PHD"/>
</dbReference>
<evidence type="ECO:0000256" key="2">
    <source>
        <dbReference type="ARBA" id="ARBA00022771"/>
    </source>
</evidence>
<dbReference type="InterPro" id="IPR013083">
    <property type="entry name" value="Znf_RING/FYVE/PHD"/>
</dbReference>
<evidence type="ECO:0000256" key="3">
    <source>
        <dbReference type="ARBA" id="ARBA00022833"/>
    </source>
</evidence>
<keyword evidence="1" id="KW-0479">Metal-binding</keyword>
<dbReference type="PROSITE" id="PS01359">
    <property type="entry name" value="ZF_PHD_1"/>
    <property type="match status" value="1"/>
</dbReference>
<dbReference type="InterPro" id="IPR001965">
    <property type="entry name" value="Znf_PHD"/>
</dbReference>
<dbReference type="OrthoDB" id="6201262at2759"/>
<dbReference type="GO" id="GO:0008270">
    <property type="term" value="F:zinc ion binding"/>
    <property type="evidence" value="ECO:0007669"/>
    <property type="project" value="UniProtKB-KW"/>
</dbReference>
<evidence type="ECO:0000313" key="7">
    <source>
        <dbReference type="Proteomes" id="UP000596742"/>
    </source>
</evidence>
<dbReference type="Pfam" id="PF00628">
    <property type="entry name" value="PHD"/>
    <property type="match status" value="1"/>
</dbReference>
<feature type="region of interest" description="Disordered" evidence="4">
    <location>
        <begin position="1"/>
        <end position="29"/>
    </location>
</feature>
<keyword evidence="3" id="KW-0862">Zinc</keyword>
<dbReference type="AlphaFoldDB" id="A0A8B6EUR2"/>
<organism evidence="6 7">
    <name type="scientific">Mytilus galloprovincialis</name>
    <name type="common">Mediterranean mussel</name>
    <dbReference type="NCBI Taxonomy" id="29158"/>
    <lineage>
        <taxon>Eukaryota</taxon>
        <taxon>Metazoa</taxon>
        <taxon>Spiralia</taxon>
        <taxon>Lophotrochozoa</taxon>
        <taxon>Mollusca</taxon>
        <taxon>Bivalvia</taxon>
        <taxon>Autobranchia</taxon>
        <taxon>Pteriomorphia</taxon>
        <taxon>Mytilida</taxon>
        <taxon>Mytiloidea</taxon>
        <taxon>Mytilidae</taxon>
        <taxon>Mytilinae</taxon>
        <taxon>Mytilus</taxon>
    </lineage>
</organism>
<keyword evidence="7" id="KW-1185">Reference proteome</keyword>
<gene>
    <name evidence="6" type="ORF">MGAL_10B059706</name>
</gene>
<evidence type="ECO:0000256" key="4">
    <source>
        <dbReference type="SAM" id="MobiDB-lite"/>
    </source>
</evidence>
<dbReference type="SMART" id="SM00249">
    <property type="entry name" value="PHD"/>
    <property type="match status" value="1"/>
</dbReference>
<keyword evidence="2" id="KW-0863">Zinc-finger</keyword>
<comment type="caution">
    <text evidence="6">The sequence shown here is derived from an EMBL/GenBank/DDBJ whole genome shotgun (WGS) entry which is preliminary data.</text>
</comment>
<dbReference type="Gene3D" id="3.30.40.10">
    <property type="entry name" value="Zinc/RING finger domain, C3HC4 (zinc finger)"/>
    <property type="match status" value="1"/>
</dbReference>
<evidence type="ECO:0000259" key="5">
    <source>
        <dbReference type="SMART" id="SM00249"/>
    </source>
</evidence>
<dbReference type="InterPro" id="IPR019786">
    <property type="entry name" value="Zinc_finger_PHD-type_CS"/>
</dbReference>
<feature type="domain" description="Zinc finger PHD-type" evidence="5">
    <location>
        <begin position="273"/>
        <end position="320"/>
    </location>
</feature>